<dbReference type="EMBL" id="BPVZ01000043">
    <property type="protein sequence ID" value="GKV15380.1"/>
    <property type="molecule type" value="Genomic_DNA"/>
</dbReference>
<dbReference type="AlphaFoldDB" id="A0AAV5JTB6"/>
<evidence type="ECO:0000256" key="1">
    <source>
        <dbReference type="SAM" id="MobiDB-lite"/>
    </source>
</evidence>
<evidence type="ECO:0000313" key="3">
    <source>
        <dbReference type="Proteomes" id="UP001054252"/>
    </source>
</evidence>
<feature type="compositionally biased region" description="Basic residues" evidence="1">
    <location>
        <begin position="238"/>
        <end position="249"/>
    </location>
</feature>
<gene>
    <name evidence="2" type="ORF">SLEP1_g26173</name>
</gene>
<protein>
    <submittedName>
        <fullName evidence="2">Uncharacterized protein</fullName>
    </submittedName>
</protein>
<organism evidence="2 3">
    <name type="scientific">Rubroshorea leprosula</name>
    <dbReference type="NCBI Taxonomy" id="152421"/>
    <lineage>
        <taxon>Eukaryota</taxon>
        <taxon>Viridiplantae</taxon>
        <taxon>Streptophyta</taxon>
        <taxon>Embryophyta</taxon>
        <taxon>Tracheophyta</taxon>
        <taxon>Spermatophyta</taxon>
        <taxon>Magnoliopsida</taxon>
        <taxon>eudicotyledons</taxon>
        <taxon>Gunneridae</taxon>
        <taxon>Pentapetalae</taxon>
        <taxon>rosids</taxon>
        <taxon>malvids</taxon>
        <taxon>Malvales</taxon>
        <taxon>Dipterocarpaceae</taxon>
        <taxon>Rubroshorea</taxon>
    </lineage>
</organism>
<proteinExistence type="predicted"/>
<feature type="compositionally biased region" description="Acidic residues" evidence="1">
    <location>
        <begin position="223"/>
        <end position="232"/>
    </location>
</feature>
<sequence>MLDDAIGLDFFNNENSATVVEDVVQFGCGFEDASSGDESTFEELRGDAKKFFDLLQAAETPLFDGWDDGVTILKKSFRLSTLDQSIDKQLFYSNVTGMRFLQLMGQASQVYYTPYPSINHQRRGSVAALKIRTRSIIEAPQNEVSHEEGLAPYYQDDDPHIPHPINIYEINYEPVQYYDGTLVEVHEEVDDGEEIGEEDDEGEWEDFETSDEENMEAYISENDCSDDSSSPDDTERAPHRKKGQGKAKPMKMPTDGSKIPLVLDDGGNIWQDIRRKIVVQLKDNLPDVYTMWGFVLEEYRDYYWNEFCDEDHIRRSNAAKANQAKGPKEKLASEYATREWEEGFDPTQIHGDQLMRAIGGMKRGWLKGLDIHTHPHDGTQAELQGTKAELQASRVEFEAPRAKFAVMQASNMSLAENL</sequence>
<feature type="region of interest" description="Disordered" evidence="1">
    <location>
        <begin position="191"/>
        <end position="258"/>
    </location>
</feature>
<reference evidence="2 3" key="1">
    <citation type="journal article" date="2021" name="Commun. Biol.">
        <title>The genome of Shorea leprosula (Dipterocarpaceae) highlights the ecological relevance of drought in aseasonal tropical rainforests.</title>
        <authorList>
            <person name="Ng K.K.S."/>
            <person name="Kobayashi M.J."/>
            <person name="Fawcett J.A."/>
            <person name="Hatakeyama M."/>
            <person name="Paape T."/>
            <person name="Ng C.H."/>
            <person name="Ang C.C."/>
            <person name="Tnah L.H."/>
            <person name="Lee C.T."/>
            <person name="Nishiyama T."/>
            <person name="Sese J."/>
            <person name="O'Brien M.J."/>
            <person name="Copetti D."/>
            <person name="Mohd Noor M.I."/>
            <person name="Ong R.C."/>
            <person name="Putra M."/>
            <person name="Sireger I.Z."/>
            <person name="Indrioko S."/>
            <person name="Kosugi Y."/>
            <person name="Izuno A."/>
            <person name="Isagi Y."/>
            <person name="Lee S.L."/>
            <person name="Shimizu K.K."/>
        </authorList>
    </citation>
    <scope>NUCLEOTIDE SEQUENCE [LARGE SCALE GENOMIC DNA]</scope>
    <source>
        <strain evidence="2">214</strain>
    </source>
</reference>
<accession>A0AAV5JTB6</accession>
<feature type="compositionally biased region" description="Acidic residues" evidence="1">
    <location>
        <begin position="191"/>
        <end position="215"/>
    </location>
</feature>
<name>A0AAV5JTB6_9ROSI</name>
<comment type="caution">
    <text evidence="2">The sequence shown here is derived from an EMBL/GenBank/DDBJ whole genome shotgun (WGS) entry which is preliminary data.</text>
</comment>
<dbReference type="Proteomes" id="UP001054252">
    <property type="component" value="Unassembled WGS sequence"/>
</dbReference>
<keyword evidence="3" id="KW-1185">Reference proteome</keyword>
<evidence type="ECO:0000313" key="2">
    <source>
        <dbReference type="EMBL" id="GKV15380.1"/>
    </source>
</evidence>